<dbReference type="EMBL" id="JAXQNO010000007">
    <property type="protein sequence ID" value="KAK4793798.1"/>
    <property type="molecule type" value="Genomic_DNA"/>
</dbReference>
<dbReference type="EC" id="2.7.7.49" evidence="2 13"/>
<keyword evidence="4 13" id="KW-0158">Chromosome</keyword>
<evidence type="ECO:0000256" key="11">
    <source>
        <dbReference type="ARBA" id="ARBA00023242"/>
    </source>
</evidence>
<evidence type="ECO:0000256" key="8">
    <source>
        <dbReference type="ARBA" id="ARBA00022842"/>
    </source>
</evidence>
<gene>
    <name evidence="16" type="ORF">SAY86_011792</name>
</gene>
<dbReference type="GO" id="GO:0042162">
    <property type="term" value="F:telomeric DNA binding"/>
    <property type="evidence" value="ECO:0007669"/>
    <property type="project" value="TreeGrafter"/>
</dbReference>
<keyword evidence="17" id="KW-1185">Reference proteome</keyword>
<comment type="similarity">
    <text evidence="1 13">Belongs to the reverse transcriptase family. Telomerase subfamily.</text>
</comment>
<dbReference type="PANTHER" id="PTHR12066:SF0">
    <property type="entry name" value="TELOMERASE REVERSE TRANSCRIPTASE"/>
    <property type="match status" value="1"/>
</dbReference>
<comment type="catalytic activity">
    <reaction evidence="12 13">
        <text>DNA(n) + a 2'-deoxyribonucleoside 5'-triphosphate = DNA(n+1) + diphosphate</text>
        <dbReference type="Rhea" id="RHEA:22508"/>
        <dbReference type="Rhea" id="RHEA-COMP:17339"/>
        <dbReference type="Rhea" id="RHEA-COMP:17340"/>
        <dbReference type="ChEBI" id="CHEBI:33019"/>
        <dbReference type="ChEBI" id="CHEBI:61560"/>
        <dbReference type="ChEBI" id="CHEBI:173112"/>
        <dbReference type="EC" id="2.7.7.49"/>
    </reaction>
</comment>
<keyword evidence="8 13" id="KW-0460">Magnesium</keyword>
<evidence type="ECO:0000256" key="13">
    <source>
        <dbReference type="RuleBase" id="RU365061"/>
    </source>
</evidence>
<dbReference type="Gene3D" id="1.10.132.70">
    <property type="match status" value="1"/>
</dbReference>
<dbReference type="GO" id="GO:0007004">
    <property type="term" value="P:telomere maintenance via telomerase"/>
    <property type="evidence" value="ECO:0007669"/>
    <property type="project" value="TreeGrafter"/>
</dbReference>
<comment type="function">
    <text evidence="13">Telomerase is a ribonucleoprotein enzyme essential for the replication of chromosome termini in most eukaryotes. It elongates telomeres. It is a reverse transcriptase that adds simple sequence repeats to chromosome ends by copying a template sequence within the RNA component of the enzyme.</text>
</comment>
<dbReference type="CDD" id="cd01648">
    <property type="entry name" value="TERT"/>
    <property type="match status" value="1"/>
</dbReference>
<feature type="domain" description="Reverse transcriptase" evidence="15">
    <location>
        <begin position="654"/>
        <end position="1010"/>
    </location>
</feature>
<evidence type="ECO:0000313" key="16">
    <source>
        <dbReference type="EMBL" id="KAK4793798.1"/>
    </source>
</evidence>
<evidence type="ECO:0000256" key="12">
    <source>
        <dbReference type="ARBA" id="ARBA00048173"/>
    </source>
</evidence>
<dbReference type="GO" id="GO:0000333">
    <property type="term" value="C:telomerase catalytic core complex"/>
    <property type="evidence" value="ECO:0007669"/>
    <property type="project" value="TreeGrafter"/>
</dbReference>
<evidence type="ECO:0000256" key="1">
    <source>
        <dbReference type="ARBA" id="ARBA00008001"/>
    </source>
</evidence>
<evidence type="ECO:0000256" key="2">
    <source>
        <dbReference type="ARBA" id="ARBA00012493"/>
    </source>
</evidence>
<keyword evidence="9 13" id="KW-0779">Telomere</keyword>
<keyword evidence="7 13" id="KW-0479">Metal-binding</keyword>
<dbReference type="InterPro" id="IPR003545">
    <property type="entry name" value="Telomerase_RT"/>
</dbReference>
<dbReference type="Gene3D" id="3.30.70.2630">
    <property type="match status" value="1"/>
</dbReference>
<proteinExistence type="inferred from homology"/>
<keyword evidence="11 13" id="KW-0539">Nucleus</keyword>
<protein>
    <recommendedName>
        <fullName evidence="3 13">Telomerase reverse transcriptase</fullName>
        <ecNumber evidence="2 13">2.7.7.49</ecNumber>
    </recommendedName>
    <alternativeName>
        <fullName evidence="13">Telomerase catalytic subunit</fullName>
    </alternativeName>
</protein>
<dbReference type="PROSITE" id="PS50878">
    <property type="entry name" value="RT_POL"/>
    <property type="match status" value="1"/>
</dbReference>
<reference evidence="16 17" key="1">
    <citation type="journal article" date="2023" name="Hortic Res">
        <title>Pangenome of water caltrop reveals structural variations and asymmetric subgenome divergence after allopolyploidization.</title>
        <authorList>
            <person name="Zhang X."/>
            <person name="Chen Y."/>
            <person name="Wang L."/>
            <person name="Yuan Y."/>
            <person name="Fang M."/>
            <person name="Shi L."/>
            <person name="Lu R."/>
            <person name="Comes H.P."/>
            <person name="Ma Y."/>
            <person name="Chen Y."/>
            <person name="Huang G."/>
            <person name="Zhou Y."/>
            <person name="Zheng Z."/>
            <person name="Qiu Y."/>
        </authorList>
    </citation>
    <scope>NUCLEOTIDE SEQUENCE [LARGE SCALE GENOMIC DNA]</scope>
    <source>
        <strain evidence="16">F231</strain>
    </source>
</reference>
<dbReference type="Pfam" id="PF12009">
    <property type="entry name" value="Telomerase_RBD"/>
    <property type="match status" value="1"/>
</dbReference>
<comment type="subcellular location">
    <subcellularLocation>
        <location evidence="13">Nucleus</location>
    </subcellularLocation>
    <subcellularLocation>
        <location evidence="13">Chromosome</location>
        <location evidence="13">Telomere</location>
    </subcellularLocation>
</comment>
<organism evidence="16 17">
    <name type="scientific">Trapa natans</name>
    <name type="common">Water chestnut</name>
    <dbReference type="NCBI Taxonomy" id="22666"/>
    <lineage>
        <taxon>Eukaryota</taxon>
        <taxon>Viridiplantae</taxon>
        <taxon>Streptophyta</taxon>
        <taxon>Embryophyta</taxon>
        <taxon>Tracheophyta</taxon>
        <taxon>Spermatophyta</taxon>
        <taxon>Magnoliopsida</taxon>
        <taxon>eudicotyledons</taxon>
        <taxon>Gunneridae</taxon>
        <taxon>Pentapetalae</taxon>
        <taxon>rosids</taxon>
        <taxon>malvids</taxon>
        <taxon>Myrtales</taxon>
        <taxon>Lythraceae</taxon>
        <taxon>Trapa</taxon>
    </lineage>
</organism>
<evidence type="ECO:0000256" key="4">
    <source>
        <dbReference type="ARBA" id="ARBA00022454"/>
    </source>
</evidence>
<dbReference type="InterPro" id="IPR043502">
    <property type="entry name" value="DNA/RNA_pol_sf"/>
</dbReference>
<dbReference type="PRINTS" id="PR01365">
    <property type="entry name" value="TELOMERASERT"/>
</dbReference>
<dbReference type="PANTHER" id="PTHR12066">
    <property type="entry name" value="TELOMERASE REVERSE TRANSCRIPTASE"/>
    <property type="match status" value="1"/>
</dbReference>
<feature type="compositionally biased region" description="Basic and acidic residues" evidence="14">
    <location>
        <begin position="459"/>
        <end position="477"/>
    </location>
</feature>
<keyword evidence="6 13" id="KW-0548">Nucleotidyltransferase</keyword>
<dbReference type="Pfam" id="PF00078">
    <property type="entry name" value="RVT_1"/>
    <property type="match status" value="1"/>
</dbReference>
<evidence type="ECO:0000256" key="14">
    <source>
        <dbReference type="SAM" id="MobiDB-lite"/>
    </source>
</evidence>
<dbReference type="GO" id="GO:0046872">
    <property type="term" value="F:metal ion binding"/>
    <property type="evidence" value="ECO:0007669"/>
    <property type="project" value="UniProtKB-KW"/>
</dbReference>
<accession>A0AAN7LR53</accession>
<keyword evidence="5 13" id="KW-0808">Transferase</keyword>
<dbReference type="GO" id="GO:0003720">
    <property type="term" value="F:telomerase activity"/>
    <property type="evidence" value="ECO:0007669"/>
    <property type="project" value="InterPro"/>
</dbReference>
<comment type="caution">
    <text evidence="16">The sequence shown here is derived from an EMBL/GenBank/DDBJ whole genome shotgun (WGS) entry which is preliminary data.</text>
</comment>
<feature type="region of interest" description="Disordered" evidence="14">
    <location>
        <begin position="451"/>
        <end position="478"/>
    </location>
</feature>
<evidence type="ECO:0000313" key="17">
    <source>
        <dbReference type="Proteomes" id="UP001346149"/>
    </source>
</evidence>
<dbReference type="Proteomes" id="UP001346149">
    <property type="component" value="Unassembled WGS sequence"/>
</dbReference>
<dbReference type="GO" id="GO:0000781">
    <property type="term" value="C:chromosome, telomeric region"/>
    <property type="evidence" value="ECO:0007669"/>
    <property type="project" value="UniProtKB-SubCell"/>
</dbReference>
<dbReference type="AlphaFoldDB" id="A0AAN7LR53"/>
<evidence type="ECO:0000256" key="9">
    <source>
        <dbReference type="ARBA" id="ARBA00022895"/>
    </source>
</evidence>
<name>A0AAN7LR53_TRANT</name>
<evidence type="ECO:0000256" key="6">
    <source>
        <dbReference type="ARBA" id="ARBA00022695"/>
    </source>
</evidence>
<dbReference type="Gene3D" id="1.10.357.90">
    <property type="match status" value="1"/>
</dbReference>
<sequence length="1203" mass="138271">MKSKKKKKVPEILWRLFGERARPLIRTILSLLPPPSPVPALKSCEWCKGRHCLNCSSRQGEAAAAAFLCKSDDPPDYRKLLHQCFVVFDDNAPSYSGGFNVFSFRTQREIVAVVITTVQRENRSSGNVICNGYDKLDRSSATLELLSSAAWCLLLERVGCTFMFYLLSNTSIFLPTSVMKYHQVAGPPITRLSHRLYKRRPGYHFQQGAKKKRIVRSASGNSCSSSKNCMKPVEQDNKIDCDQTNATMVTIGCSFSADEEVTLKAFPGSINQTILPDRKHRITFSWQQCSKKKRLKVEEYDTSSTGEPCDDKYILRAECHCNIKSTLKKISMLCSCCLQFQAIGKFHKGCQIQRRSIFYNLESSSSGFPKRHELNCLRPDIVGAVSLLRKIFDLSDVDSHSQSKNCLHEGAFCGFHSSCLYHSIIKLLKSLIRRSRQCQYSRLLEKHCAPPSPLLDQDASTKETSRSEGNGRMKKLQETTNLENPEPYCSKSQVVSFLWAVCRSIIPPELLGTPSNWRILRRNIYKFIELRRYEKFSLKQCMYKLKASRFTFLADPSSPQFKCSMSKNEVAHSVESHKGLREILSNLRHKILERWIYWFFSCLIVPLVQANFYVTESEHGKQEVFYYRKTTWKKLTSEAMGSLTGQVFADLNDITVQNIVTKRSYGLSKVRFRPKKNGLRMLVNLRSPSFVPLQQFSIYGQSGENKKKRSLYQKIEKLQHSKSVNSFLLDTHAVLKNLKLNVPEKLGSTVSDYNDVYRKIYPFILDLKNGGSAMPEVYIVVSDVVKAFDSLDQDKLLGIMNDLITEPVYILAKSCEMNCSRKSVWVRDKFSLAGTDVEAGSIHGIIINRMGSKSVKKQEILYNLNEHIKRNILLYDKKFYLQKIGIPQGSIISPLLCSFYFGYLEENVILPFLEKNPEPVATHTEGEIASSHRFLMLRFTDDFLFLTTSREKASRLLSRLKRGFRDFNFQMNEKKFSANFDDGHTLWTQPNKADIGTDGIQFVQWGGLLINSHTLEIQADYSRYLNNHLRSTLTVCWQGKPASHLKERLCNFLRPKCHAIFFDSNVNSAPIVRLNIYQVFVLCAMKFHCYVRDLSCYCKLKPRFYFNAIRRSLGYMKNLIKKRMRARYIPNIQPVLKLENDEVEWLGLVAYVRVLKRKQTMHKQLLASLNSQLLKHSISRSISPELCFAVDDCHSSVIWKMKY</sequence>
<evidence type="ECO:0000259" key="15">
    <source>
        <dbReference type="PROSITE" id="PS50878"/>
    </source>
</evidence>
<evidence type="ECO:0000256" key="5">
    <source>
        <dbReference type="ARBA" id="ARBA00022679"/>
    </source>
</evidence>
<dbReference type="SUPFAM" id="SSF56672">
    <property type="entry name" value="DNA/RNA polymerases"/>
    <property type="match status" value="1"/>
</dbReference>
<dbReference type="InterPro" id="IPR021891">
    <property type="entry name" value="Telomerase_RBD"/>
</dbReference>
<evidence type="ECO:0000256" key="10">
    <source>
        <dbReference type="ARBA" id="ARBA00022918"/>
    </source>
</evidence>
<dbReference type="SMART" id="SM00975">
    <property type="entry name" value="Telomerase_RBD"/>
    <property type="match status" value="1"/>
</dbReference>
<dbReference type="InterPro" id="IPR049139">
    <property type="entry name" value="TERT_C"/>
</dbReference>
<dbReference type="Pfam" id="PF21399">
    <property type="entry name" value="TERT_C"/>
    <property type="match status" value="1"/>
</dbReference>
<dbReference type="GO" id="GO:0070034">
    <property type="term" value="F:telomerase RNA binding"/>
    <property type="evidence" value="ECO:0007669"/>
    <property type="project" value="TreeGrafter"/>
</dbReference>
<dbReference type="InterPro" id="IPR000477">
    <property type="entry name" value="RT_dom"/>
</dbReference>
<evidence type="ECO:0000256" key="3">
    <source>
        <dbReference type="ARBA" id="ARBA00016182"/>
    </source>
</evidence>
<keyword evidence="10 13" id="KW-0695">RNA-directed DNA polymerase</keyword>
<evidence type="ECO:0000256" key="7">
    <source>
        <dbReference type="ARBA" id="ARBA00022723"/>
    </source>
</evidence>